<sequence>MSVGNALKEARMNVGVTQEQVAQNLFVTRQTVSRWEQDKTLPNVHVLKTLSVLYGIPIDFMSGIIHYWACALSSR</sequence>
<gene>
    <name evidence="3" type="ORF">FC08_GL000932</name>
</gene>
<keyword evidence="1" id="KW-0238">DNA-binding</keyword>
<dbReference type="Proteomes" id="UP000050828">
    <property type="component" value="Unassembled WGS sequence"/>
</dbReference>
<dbReference type="CDD" id="cd00093">
    <property type="entry name" value="HTH_XRE"/>
    <property type="match status" value="1"/>
</dbReference>
<dbReference type="SMART" id="SM00530">
    <property type="entry name" value="HTH_XRE"/>
    <property type="match status" value="1"/>
</dbReference>
<evidence type="ECO:0000313" key="3">
    <source>
        <dbReference type="EMBL" id="KRK92180.1"/>
    </source>
</evidence>
<dbReference type="PANTHER" id="PTHR46558">
    <property type="entry name" value="TRACRIPTIONAL REGULATORY PROTEIN-RELATED-RELATED"/>
    <property type="match status" value="1"/>
</dbReference>
<feature type="domain" description="HTH cro/C1-type" evidence="2">
    <location>
        <begin position="7"/>
        <end position="61"/>
    </location>
</feature>
<evidence type="ECO:0000313" key="4">
    <source>
        <dbReference type="Proteomes" id="UP000050828"/>
    </source>
</evidence>
<name>A0AAJ0LEM3_LATCU</name>
<organism evidence="3 4">
    <name type="scientific">Latilactobacillus curvatus JCM 1096 = DSM 20019</name>
    <dbReference type="NCBI Taxonomy" id="1293592"/>
    <lineage>
        <taxon>Bacteria</taxon>
        <taxon>Bacillati</taxon>
        <taxon>Bacillota</taxon>
        <taxon>Bacilli</taxon>
        <taxon>Lactobacillales</taxon>
        <taxon>Lactobacillaceae</taxon>
        <taxon>Latilactobacillus</taxon>
    </lineage>
</organism>
<dbReference type="Pfam" id="PF01381">
    <property type="entry name" value="HTH_3"/>
    <property type="match status" value="1"/>
</dbReference>
<dbReference type="Gene3D" id="1.10.260.40">
    <property type="entry name" value="lambda repressor-like DNA-binding domains"/>
    <property type="match status" value="1"/>
</dbReference>
<protein>
    <submittedName>
        <fullName evidence="3">Helix-turn-helix family protein</fullName>
    </submittedName>
</protein>
<dbReference type="GeneID" id="49611316"/>
<dbReference type="AlphaFoldDB" id="A0AAJ0LEM3"/>
<accession>A0AAJ0LEM3</accession>
<evidence type="ECO:0000259" key="2">
    <source>
        <dbReference type="PROSITE" id="PS50943"/>
    </source>
</evidence>
<dbReference type="SUPFAM" id="SSF47413">
    <property type="entry name" value="lambda repressor-like DNA-binding domains"/>
    <property type="match status" value="1"/>
</dbReference>
<dbReference type="InterPro" id="IPR010982">
    <property type="entry name" value="Lambda_DNA-bd_dom_sf"/>
</dbReference>
<evidence type="ECO:0000256" key="1">
    <source>
        <dbReference type="ARBA" id="ARBA00023125"/>
    </source>
</evidence>
<dbReference type="PANTHER" id="PTHR46558:SF13">
    <property type="entry name" value="HTH-TYPE TRANSCRIPTIONAL REGULATOR IMMR"/>
    <property type="match status" value="1"/>
</dbReference>
<dbReference type="GO" id="GO:0003677">
    <property type="term" value="F:DNA binding"/>
    <property type="evidence" value="ECO:0007669"/>
    <property type="project" value="UniProtKB-KW"/>
</dbReference>
<proteinExistence type="predicted"/>
<dbReference type="EMBL" id="AZDL01000032">
    <property type="protein sequence ID" value="KRK92180.1"/>
    <property type="molecule type" value="Genomic_DNA"/>
</dbReference>
<comment type="caution">
    <text evidence="3">The sequence shown here is derived from an EMBL/GenBank/DDBJ whole genome shotgun (WGS) entry which is preliminary data.</text>
</comment>
<dbReference type="InterPro" id="IPR001387">
    <property type="entry name" value="Cro/C1-type_HTH"/>
</dbReference>
<dbReference type="PROSITE" id="PS50943">
    <property type="entry name" value="HTH_CROC1"/>
    <property type="match status" value="1"/>
</dbReference>
<dbReference type="RefSeq" id="WP_004271109.1">
    <property type="nucleotide sequence ID" value="NZ_AZDL01000032.1"/>
</dbReference>
<reference evidence="3 4" key="1">
    <citation type="journal article" date="2015" name="Genome Announc.">
        <title>Expanding the biotechnology potential of lactobacilli through comparative genomics of 213 strains and associated genera.</title>
        <authorList>
            <person name="Sun Z."/>
            <person name="Harris H.M."/>
            <person name="McCann A."/>
            <person name="Guo C."/>
            <person name="Argimon S."/>
            <person name="Zhang W."/>
            <person name="Yang X."/>
            <person name="Jeffery I.B."/>
            <person name="Cooney J.C."/>
            <person name="Kagawa T.F."/>
            <person name="Liu W."/>
            <person name="Song Y."/>
            <person name="Salvetti E."/>
            <person name="Wrobel A."/>
            <person name="Rasinkangas P."/>
            <person name="Parkhill J."/>
            <person name="Rea M.C."/>
            <person name="O'Sullivan O."/>
            <person name="Ritari J."/>
            <person name="Douillard F.P."/>
            <person name="Paul Ross R."/>
            <person name="Yang R."/>
            <person name="Briner A.E."/>
            <person name="Felis G.E."/>
            <person name="de Vos W.M."/>
            <person name="Barrangou R."/>
            <person name="Klaenhammer T.R."/>
            <person name="Caufield P.W."/>
            <person name="Cui Y."/>
            <person name="Zhang H."/>
            <person name="O'Toole P.W."/>
        </authorList>
    </citation>
    <scope>NUCLEOTIDE SEQUENCE [LARGE SCALE GENOMIC DNA]</scope>
    <source>
        <strain evidence="3 4">DSM 20019</strain>
    </source>
</reference>